<sequence>MTTGGRIARRPALIRTNEPYPEPGAASSSRLVRGNRSAADMNVLRRTCNEEEENDVLGWQEMHIFYHRANVDPDRGVRYTLVEEVIMKLLIASRLSSNDWIWFILSQMIFLKLPGWPNDEDAPAHTWAPGFSVIDMTRAYVAMAMFFPEEGDAAPVTKFLRDPAYKRFRRSILFLQARRGMYQPSSTPGTGYGSRGSDFWKAYNIIQASSHRGHGCDMDWEAVNRRVTARLAAVGLISPSAPPTDSQTILGRLAHDYDAGQPNRPDGYVEYPDLPPFQLPSGATSTDKWPNFMASANRFEAQHPGARFAVLRLWSGPQYYFEPVTDEQRRVLDFVDNCGEIWAWNALPKDAPWSSTVMRESVVRRLALMDERFAGQVLTRGDVVLVMGKTGRELLKLCSCVTYALQSKPWNKEVDLYKSFINVTRRGLTILHPDWLK</sequence>
<keyword evidence="2" id="KW-1185">Reference proteome</keyword>
<proteinExistence type="predicted"/>
<dbReference type="Proteomes" id="UP000078544">
    <property type="component" value="Unassembled WGS sequence"/>
</dbReference>
<evidence type="ECO:0000313" key="1">
    <source>
        <dbReference type="EMBL" id="KZZ99665.1"/>
    </source>
</evidence>
<dbReference type="OrthoDB" id="5326588at2759"/>
<gene>
    <name evidence="1" type="ORF">AAL_02237</name>
</gene>
<dbReference type="STRING" id="1081109.A0A168FAR9"/>
<comment type="caution">
    <text evidence="1">The sequence shown here is derived from an EMBL/GenBank/DDBJ whole genome shotgun (WGS) entry which is preliminary data.</text>
</comment>
<accession>A0A168FAR9</accession>
<name>A0A168FAR9_9HYPO</name>
<organism evidence="1 2">
    <name type="scientific">Moelleriella libera RCEF 2490</name>
    <dbReference type="NCBI Taxonomy" id="1081109"/>
    <lineage>
        <taxon>Eukaryota</taxon>
        <taxon>Fungi</taxon>
        <taxon>Dikarya</taxon>
        <taxon>Ascomycota</taxon>
        <taxon>Pezizomycotina</taxon>
        <taxon>Sordariomycetes</taxon>
        <taxon>Hypocreomycetidae</taxon>
        <taxon>Hypocreales</taxon>
        <taxon>Clavicipitaceae</taxon>
        <taxon>Moelleriella</taxon>
    </lineage>
</organism>
<protein>
    <submittedName>
        <fullName evidence="1">Uncharacterized protein</fullName>
    </submittedName>
</protein>
<dbReference type="EMBL" id="AZGY01000003">
    <property type="protein sequence ID" value="KZZ99665.1"/>
    <property type="molecule type" value="Genomic_DNA"/>
</dbReference>
<reference evidence="1 2" key="1">
    <citation type="journal article" date="2016" name="Genome Biol. Evol.">
        <title>Divergent and convergent evolution of fungal pathogenicity.</title>
        <authorList>
            <person name="Shang Y."/>
            <person name="Xiao G."/>
            <person name="Zheng P."/>
            <person name="Cen K."/>
            <person name="Zhan S."/>
            <person name="Wang C."/>
        </authorList>
    </citation>
    <scope>NUCLEOTIDE SEQUENCE [LARGE SCALE GENOMIC DNA]</scope>
    <source>
        <strain evidence="1 2">RCEF 2490</strain>
    </source>
</reference>
<dbReference type="AlphaFoldDB" id="A0A168FAR9"/>
<evidence type="ECO:0000313" key="2">
    <source>
        <dbReference type="Proteomes" id="UP000078544"/>
    </source>
</evidence>